<feature type="chain" id="PRO_5031168076" description="Rv2525c-like glycoside hydrolase-like domain-containing protein" evidence="1">
    <location>
        <begin position="26"/>
        <end position="292"/>
    </location>
</feature>
<keyword evidence="1" id="KW-0732">Signal</keyword>
<evidence type="ECO:0000259" key="2">
    <source>
        <dbReference type="Pfam" id="PF08924"/>
    </source>
</evidence>
<evidence type="ECO:0000313" key="4">
    <source>
        <dbReference type="Proteomes" id="UP000540989"/>
    </source>
</evidence>
<accession>A0A7W8E737</accession>
<dbReference type="Pfam" id="PF08924">
    <property type="entry name" value="Rv2525c_GlyHyd-like"/>
    <property type="match status" value="1"/>
</dbReference>
<keyword evidence="4" id="KW-1185">Reference proteome</keyword>
<dbReference type="AlphaFoldDB" id="A0A7W8E737"/>
<dbReference type="InterPro" id="IPR015020">
    <property type="entry name" value="Rv2525c-like_Glyco_Hydro-like"/>
</dbReference>
<comment type="caution">
    <text evidence="3">The sequence shown here is derived from an EMBL/GenBank/DDBJ whole genome shotgun (WGS) entry which is preliminary data.</text>
</comment>
<proteinExistence type="predicted"/>
<feature type="domain" description="Rv2525c-like glycoside hydrolase-like" evidence="2">
    <location>
        <begin position="110"/>
        <end position="184"/>
    </location>
</feature>
<gene>
    <name evidence="3" type="ORF">HDF16_006043</name>
</gene>
<reference evidence="3 4" key="1">
    <citation type="submission" date="2020-08" db="EMBL/GenBank/DDBJ databases">
        <title>Genomic Encyclopedia of Type Strains, Phase IV (KMG-V): Genome sequencing to study the core and pangenomes of soil and plant-associated prokaryotes.</title>
        <authorList>
            <person name="Whitman W."/>
        </authorList>
    </citation>
    <scope>NUCLEOTIDE SEQUENCE [LARGE SCALE GENOMIC DNA]</scope>
    <source>
        <strain evidence="3 4">M8UP14</strain>
    </source>
</reference>
<sequence length="292" mass="31069">MAKKTSFVRGIPFVIASVLSCSLLAQTDGRALGSSRLANGGYLGLDRNLYPGDETLSGIAKRFSFIGYWLNNPPGTQSNSWLGKRVVLKSHDLGFLVLWNGRLDKEILAKLKSGTSAAAFGMVDAKDAVQAAKREGFPAGAILFLDQEEGGRLLQEQADYLFAWTEGVTTGGFRAGAYVSGQPVPDGPGKTTTTAQNIKDTVSSKHLHSIALFVAQDGTPPSNGCTVTPPPLAASGTQGAIAWQFSQSPRRSVVTQAYMKTYANDGNCYVPELPGVLLDLDVAQERDPSQGR</sequence>
<dbReference type="RefSeq" id="WP_184224133.1">
    <property type="nucleotide sequence ID" value="NZ_JACHIP010000036.1"/>
</dbReference>
<dbReference type="EMBL" id="JACHIP010000036">
    <property type="protein sequence ID" value="MBB5061307.1"/>
    <property type="molecule type" value="Genomic_DNA"/>
</dbReference>
<dbReference type="Proteomes" id="UP000540989">
    <property type="component" value="Unassembled WGS sequence"/>
</dbReference>
<dbReference type="PROSITE" id="PS51257">
    <property type="entry name" value="PROKAR_LIPOPROTEIN"/>
    <property type="match status" value="1"/>
</dbReference>
<dbReference type="SUPFAM" id="SSF51445">
    <property type="entry name" value="(Trans)glycosidases"/>
    <property type="match status" value="1"/>
</dbReference>
<name>A0A7W8E737_9BACT</name>
<feature type="signal peptide" evidence="1">
    <location>
        <begin position="1"/>
        <end position="25"/>
    </location>
</feature>
<evidence type="ECO:0000313" key="3">
    <source>
        <dbReference type="EMBL" id="MBB5061307.1"/>
    </source>
</evidence>
<evidence type="ECO:0000256" key="1">
    <source>
        <dbReference type="SAM" id="SignalP"/>
    </source>
</evidence>
<organism evidence="3 4">
    <name type="scientific">Granulicella aggregans</name>
    <dbReference type="NCBI Taxonomy" id="474949"/>
    <lineage>
        <taxon>Bacteria</taxon>
        <taxon>Pseudomonadati</taxon>
        <taxon>Acidobacteriota</taxon>
        <taxon>Terriglobia</taxon>
        <taxon>Terriglobales</taxon>
        <taxon>Acidobacteriaceae</taxon>
        <taxon>Granulicella</taxon>
    </lineage>
</organism>
<dbReference type="InterPro" id="IPR017853">
    <property type="entry name" value="GH"/>
</dbReference>
<dbReference type="Gene3D" id="3.20.20.80">
    <property type="entry name" value="Glycosidases"/>
    <property type="match status" value="1"/>
</dbReference>
<protein>
    <recommendedName>
        <fullName evidence="2">Rv2525c-like glycoside hydrolase-like domain-containing protein</fullName>
    </recommendedName>
</protein>